<dbReference type="EMBL" id="JAYMYS010000028">
    <property type="protein sequence ID" value="KAK7376299.1"/>
    <property type="molecule type" value="Genomic_DNA"/>
</dbReference>
<evidence type="ECO:0000256" key="1">
    <source>
        <dbReference type="SAM" id="MobiDB-lite"/>
    </source>
</evidence>
<keyword evidence="3" id="KW-1185">Reference proteome</keyword>
<evidence type="ECO:0000313" key="3">
    <source>
        <dbReference type="Proteomes" id="UP001386955"/>
    </source>
</evidence>
<feature type="region of interest" description="Disordered" evidence="1">
    <location>
        <begin position="35"/>
        <end position="100"/>
    </location>
</feature>
<name>A0AAN9NTJ1_PSOTE</name>
<organism evidence="2 3">
    <name type="scientific">Psophocarpus tetragonolobus</name>
    <name type="common">Winged bean</name>
    <name type="synonym">Dolichos tetragonolobus</name>
    <dbReference type="NCBI Taxonomy" id="3891"/>
    <lineage>
        <taxon>Eukaryota</taxon>
        <taxon>Viridiplantae</taxon>
        <taxon>Streptophyta</taxon>
        <taxon>Embryophyta</taxon>
        <taxon>Tracheophyta</taxon>
        <taxon>Spermatophyta</taxon>
        <taxon>Magnoliopsida</taxon>
        <taxon>eudicotyledons</taxon>
        <taxon>Gunneridae</taxon>
        <taxon>Pentapetalae</taxon>
        <taxon>rosids</taxon>
        <taxon>fabids</taxon>
        <taxon>Fabales</taxon>
        <taxon>Fabaceae</taxon>
        <taxon>Papilionoideae</taxon>
        <taxon>50 kb inversion clade</taxon>
        <taxon>NPAAA clade</taxon>
        <taxon>indigoferoid/millettioid clade</taxon>
        <taxon>Phaseoleae</taxon>
        <taxon>Psophocarpus</taxon>
    </lineage>
</organism>
<dbReference type="AlphaFoldDB" id="A0AAN9NTJ1"/>
<comment type="caution">
    <text evidence="2">The sequence shown here is derived from an EMBL/GenBank/DDBJ whole genome shotgun (WGS) entry which is preliminary data.</text>
</comment>
<feature type="compositionally biased region" description="Acidic residues" evidence="1">
    <location>
        <begin position="71"/>
        <end position="82"/>
    </location>
</feature>
<sequence>MITFLCAIVDIDVFGEIFTSLRVPIGSAYIANHRSNMRVANPAPPTPRPGRQRQRPTTLAYGEATFVAAGNDDDEDEDEDEERQIRCVEDATIHNEDEED</sequence>
<evidence type="ECO:0000313" key="2">
    <source>
        <dbReference type="EMBL" id="KAK7376299.1"/>
    </source>
</evidence>
<dbReference type="Proteomes" id="UP001386955">
    <property type="component" value="Unassembled WGS sequence"/>
</dbReference>
<reference evidence="2 3" key="1">
    <citation type="submission" date="2024-01" db="EMBL/GenBank/DDBJ databases">
        <title>The genomes of 5 underutilized Papilionoideae crops provide insights into root nodulation and disease resistanc.</title>
        <authorList>
            <person name="Jiang F."/>
        </authorList>
    </citation>
    <scope>NUCLEOTIDE SEQUENCE [LARGE SCALE GENOMIC DNA]</scope>
    <source>
        <strain evidence="2">DUOXIRENSHENG_FW03</strain>
        <tissue evidence="2">Leaves</tissue>
    </source>
</reference>
<gene>
    <name evidence="2" type="ORF">VNO78_34765</name>
</gene>
<accession>A0AAN9NTJ1</accession>
<protein>
    <submittedName>
        <fullName evidence="2">Uncharacterized protein</fullName>
    </submittedName>
</protein>
<feature type="compositionally biased region" description="Basic and acidic residues" evidence="1">
    <location>
        <begin position="83"/>
        <end position="100"/>
    </location>
</feature>
<proteinExistence type="predicted"/>